<reference evidence="1" key="1">
    <citation type="submission" date="2014-11" db="EMBL/GenBank/DDBJ databases">
        <authorList>
            <person name="Amaro Gonzalez C."/>
        </authorList>
    </citation>
    <scope>NUCLEOTIDE SEQUENCE</scope>
</reference>
<reference evidence="1" key="2">
    <citation type="journal article" date="2015" name="Fish Shellfish Immunol.">
        <title>Early steps in the European eel (Anguilla anguilla)-Vibrio vulnificus interaction in the gills: Role of the RtxA13 toxin.</title>
        <authorList>
            <person name="Callol A."/>
            <person name="Pajuelo D."/>
            <person name="Ebbesson L."/>
            <person name="Teles M."/>
            <person name="MacKenzie S."/>
            <person name="Amaro C."/>
        </authorList>
    </citation>
    <scope>NUCLEOTIDE SEQUENCE</scope>
</reference>
<dbReference type="EMBL" id="GBXM01038133">
    <property type="protein sequence ID" value="JAH70444.1"/>
    <property type="molecule type" value="Transcribed_RNA"/>
</dbReference>
<organism evidence="1">
    <name type="scientific">Anguilla anguilla</name>
    <name type="common">European freshwater eel</name>
    <name type="synonym">Muraena anguilla</name>
    <dbReference type="NCBI Taxonomy" id="7936"/>
    <lineage>
        <taxon>Eukaryota</taxon>
        <taxon>Metazoa</taxon>
        <taxon>Chordata</taxon>
        <taxon>Craniata</taxon>
        <taxon>Vertebrata</taxon>
        <taxon>Euteleostomi</taxon>
        <taxon>Actinopterygii</taxon>
        <taxon>Neopterygii</taxon>
        <taxon>Teleostei</taxon>
        <taxon>Anguilliformes</taxon>
        <taxon>Anguillidae</taxon>
        <taxon>Anguilla</taxon>
    </lineage>
</organism>
<accession>A0A0E9UX38</accession>
<dbReference type="AlphaFoldDB" id="A0A0E9UX38"/>
<sequence length="34" mass="4146">MCPRRGRCRTPCRCSRPWKTPLRVLRPSCWRSSR</sequence>
<evidence type="ECO:0000313" key="1">
    <source>
        <dbReference type="EMBL" id="JAH70444.1"/>
    </source>
</evidence>
<protein>
    <submittedName>
        <fullName evidence="1">Uncharacterized protein</fullName>
    </submittedName>
</protein>
<proteinExistence type="predicted"/>
<name>A0A0E9UX38_ANGAN</name>